<evidence type="ECO:0000256" key="1">
    <source>
        <dbReference type="ARBA" id="ARBA00008761"/>
    </source>
</evidence>
<keyword evidence="4" id="KW-0238">DNA-binding</keyword>
<evidence type="ECO:0000313" key="9">
    <source>
        <dbReference type="EMBL" id="PWK39744.1"/>
    </source>
</evidence>
<keyword evidence="5" id="KW-0233">DNA recombination</keyword>
<dbReference type="PANTHER" id="PTHR30405">
    <property type="entry name" value="TRANSPOSASE"/>
    <property type="match status" value="1"/>
</dbReference>
<comment type="caution">
    <text evidence="9">The sequence shown here is derived from an EMBL/GenBank/DDBJ whole genome shotgun (WGS) entry which is preliminary data.</text>
</comment>
<comment type="similarity">
    <text evidence="1">In the C-terminal section; belongs to the transposase 35 family.</text>
</comment>
<dbReference type="InterPro" id="IPR010095">
    <property type="entry name" value="Cas12f1-like_TNB"/>
</dbReference>
<evidence type="ECO:0000256" key="5">
    <source>
        <dbReference type="ARBA" id="ARBA00023172"/>
    </source>
</evidence>
<evidence type="ECO:0000256" key="2">
    <source>
        <dbReference type="ARBA" id="ARBA00011044"/>
    </source>
</evidence>
<dbReference type="Pfam" id="PF07282">
    <property type="entry name" value="Cas12f1-like_TNB"/>
    <property type="match status" value="1"/>
</dbReference>
<dbReference type="NCBIfam" id="TIGR01766">
    <property type="entry name" value="IS200/IS605 family accessory protein TnpB-like domain"/>
    <property type="match status" value="1"/>
</dbReference>
<name>A0A316F515_9ACTN</name>
<evidence type="ECO:0000256" key="3">
    <source>
        <dbReference type="ARBA" id="ARBA00022578"/>
    </source>
</evidence>
<dbReference type="AlphaFoldDB" id="A0A316F515"/>
<accession>A0A316F515</accession>
<dbReference type="EMBL" id="QGGR01000021">
    <property type="protein sequence ID" value="PWK39744.1"/>
    <property type="molecule type" value="Genomic_DNA"/>
</dbReference>
<dbReference type="InterPro" id="IPR001959">
    <property type="entry name" value="Transposase"/>
</dbReference>
<evidence type="ECO:0000259" key="8">
    <source>
        <dbReference type="Pfam" id="PF07282"/>
    </source>
</evidence>
<organism evidence="9 10">
    <name type="scientific">Actinoplanes xinjiangensis</name>
    <dbReference type="NCBI Taxonomy" id="512350"/>
    <lineage>
        <taxon>Bacteria</taxon>
        <taxon>Bacillati</taxon>
        <taxon>Actinomycetota</taxon>
        <taxon>Actinomycetes</taxon>
        <taxon>Micromonosporales</taxon>
        <taxon>Micromonosporaceae</taxon>
        <taxon>Actinoplanes</taxon>
    </lineage>
</organism>
<keyword evidence="3" id="KW-0815">Transposition</keyword>
<reference evidence="9 10" key="1">
    <citation type="submission" date="2018-05" db="EMBL/GenBank/DDBJ databases">
        <title>Genomic Encyclopedia of Archaeal and Bacterial Type Strains, Phase II (KMG-II): from individual species to whole genera.</title>
        <authorList>
            <person name="Goeker M."/>
        </authorList>
    </citation>
    <scope>NUCLEOTIDE SEQUENCE [LARGE SCALE GENOMIC DNA]</scope>
    <source>
        <strain evidence="9 10">DSM 45184</strain>
    </source>
</reference>
<gene>
    <name evidence="9" type="ORF">BC793_12111</name>
</gene>
<evidence type="ECO:0000256" key="4">
    <source>
        <dbReference type="ARBA" id="ARBA00023125"/>
    </source>
</evidence>
<dbReference type="PANTHER" id="PTHR30405:SF25">
    <property type="entry name" value="RNA-GUIDED DNA ENDONUCLEASE INSQ-RELATED"/>
    <property type="match status" value="1"/>
</dbReference>
<dbReference type="Proteomes" id="UP000245697">
    <property type="component" value="Unassembled WGS sequence"/>
</dbReference>
<protein>
    <submittedName>
        <fullName evidence="9">IS605 OrfB family transposase</fullName>
    </submittedName>
</protein>
<dbReference type="RefSeq" id="WP_346265297.1">
    <property type="nucleotide sequence ID" value="NZ_QGGR01000021.1"/>
</dbReference>
<feature type="region of interest" description="Disordered" evidence="6">
    <location>
        <begin position="13"/>
        <end position="48"/>
    </location>
</feature>
<comment type="similarity">
    <text evidence="2">In the N-terminal section; belongs to the transposase 2 family.</text>
</comment>
<dbReference type="GO" id="GO:0032196">
    <property type="term" value="P:transposition"/>
    <property type="evidence" value="ECO:0007669"/>
    <property type="project" value="UniProtKB-KW"/>
</dbReference>
<evidence type="ECO:0000313" key="10">
    <source>
        <dbReference type="Proteomes" id="UP000245697"/>
    </source>
</evidence>
<dbReference type="NCBIfam" id="NF040570">
    <property type="entry name" value="guided_TnpB"/>
    <property type="match status" value="1"/>
</dbReference>
<dbReference type="GO" id="GO:0006310">
    <property type="term" value="P:DNA recombination"/>
    <property type="evidence" value="ECO:0007669"/>
    <property type="project" value="UniProtKB-KW"/>
</dbReference>
<dbReference type="GO" id="GO:0003677">
    <property type="term" value="F:DNA binding"/>
    <property type="evidence" value="ECO:0007669"/>
    <property type="project" value="UniProtKB-KW"/>
</dbReference>
<sequence length="285" mass="30858">MVAFYRVTGGLPAGGKPGARSGHRGGAGASGALGQVPLHSNRRSGAVPSTVTVSQDRAGRWFVSLRVVVPAVTAAATTAMVGVDAGLNRLLTLSDGTTVDNPRQEARERAALVRAQRKLARKGKGSRNREKARVKVARVHARIADRRRDALQKVTTRLVRENQVLVIEDLAVRNMLKSHTLARAISDASWGMFRTLLEYKAQEYGRTLIAVPRWYPSTRLCSVCGTQAQKMALSVREWTCTGCDTRHDRDVNAARNILAAGLAVTACGADVRPQRGTTSRTGDRR</sequence>
<keyword evidence="10" id="KW-1185">Reference proteome</keyword>
<evidence type="ECO:0000256" key="6">
    <source>
        <dbReference type="SAM" id="MobiDB-lite"/>
    </source>
</evidence>
<feature type="domain" description="Cas12f1-like TNB" evidence="8">
    <location>
        <begin position="190"/>
        <end position="257"/>
    </location>
</feature>
<evidence type="ECO:0000259" key="7">
    <source>
        <dbReference type="Pfam" id="PF01385"/>
    </source>
</evidence>
<dbReference type="Pfam" id="PF01385">
    <property type="entry name" value="OrfB_IS605"/>
    <property type="match status" value="1"/>
</dbReference>
<proteinExistence type="inferred from homology"/>
<dbReference type="InterPro" id="IPR051399">
    <property type="entry name" value="RNA-guided_DNA_endo/Transpos"/>
</dbReference>
<feature type="domain" description="Probable transposase IS891/IS1136/IS1341" evidence="7">
    <location>
        <begin position="72"/>
        <end position="178"/>
    </location>
</feature>